<keyword evidence="3" id="KW-1185">Reference proteome</keyword>
<dbReference type="Pfam" id="PF06985">
    <property type="entry name" value="HET"/>
    <property type="match status" value="1"/>
</dbReference>
<protein>
    <recommendedName>
        <fullName evidence="1">Heterokaryon incompatibility domain-containing protein</fullName>
    </recommendedName>
</protein>
<dbReference type="PANTHER" id="PTHR33112">
    <property type="entry name" value="DOMAIN PROTEIN, PUTATIVE-RELATED"/>
    <property type="match status" value="1"/>
</dbReference>
<dbReference type="PANTHER" id="PTHR33112:SF16">
    <property type="entry name" value="HETEROKARYON INCOMPATIBILITY DOMAIN-CONTAINING PROTEIN"/>
    <property type="match status" value="1"/>
</dbReference>
<comment type="caution">
    <text evidence="2">The sequence shown here is derived from an EMBL/GenBank/DDBJ whole genome shotgun (WGS) entry which is preliminary data.</text>
</comment>
<evidence type="ECO:0000313" key="2">
    <source>
        <dbReference type="EMBL" id="RYP09646.1"/>
    </source>
</evidence>
<dbReference type="AlphaFoldDB" id="A0A4Q4TQP5"/>
<evidence type="ECO:0000313" key="3">
    <source>
        <dbReference type="Proteomes" id="UP000293360"/>
    </source>
</evidence>
<dbReference type="EMBL" id="QJNU01000032">
    <property type="protein sequence ID" value="RYP09646.1"/>
    <property type="molecule type" value="Genomic_DNA"/>
</dbReference>
<reference evidence="2 3" key="1">
    <citation type="submission" date="2018-06" db="EMBL/GenBank/DDBJ databases">
        <title>Complete Genomes of Monosporascus.</title>
        <authorList>
            <person name="Robinson A.J."/>
            <person name="Natvig D.O."/>
        </authorList>
    </citation>
    <scope>NUCLEOTIDE SEQUENCE [LARGE SCALE GENOMIC DNA]</scope>
    <source>
        <strain evidence="2 3">CBS 110550</strain>
    </source>
</reference>
<organism evidence="2 3">
    <name type="scientific">Monosporascus ibericus</name>
    <dbReference type="NCBI Taxonomy" id="155417"/>
    <lineage>
        <taxon>Eukaryota</taxon>
        <taxon>Fungi</taxon>
        <taxon>Dikarya</taxon>
        <taxon>Ascomycota</taxon>
        <taxon>Pezizomycotina</taxon>
        <taxon>Sordariomycetes</taxon>
        <taxon>Xylariomycetidae</taxon>
        <taxon>Xylariales</taxon>
        <taxon>Xylariales incertae sedis</taxon>
        <taxon>Monosporascus</taxon>
    </lineage>
</organism>
<name>A0A4Q4TQP5_9PEZI</name>
<evidence type="ECO:0000259" key="1">
    <source>
        <dbReference type="Pfam" id="PF06985"/>
    </source>
</evidence>
<dbReference type="Proteomes" id="UP000293360">
    <property type="component" value="Unassembled WGS sequence"/>
</dbReference>
<sequence length="693" mass="77260">MAENGKKAHVPVCADKNDTVPKWIPDGAGLLERARYGEDGDASFGDAGRDLHMPCPGCGRYPMNDQPPTEVYGSEQQSRWEEAGCLACYAIWQCSLAAGVGVTRVLGDLVWLYSKTRGVFEVRLYNEVGATDPVPQFGFARHVAPTAGSEETLNCAKTWLESCREWHRRCRLEETPHLPTLVLDVSQPNPRLLRTRGLAAPYAALSHRWGSSQPLCTLKSNIANHTRGLAIETVPRTFQDAIRVTRHLRIRYLWIDSLCIVQDDGDDWAREAARMAAYYTGAEVVIAASASTGCTEGFLGPRPAPSVRGTLQIPRNKGSRELLPLHFRESLVGDRPSMENQLGYGEDMLSTRSWCYQERLLARRYLSFSQDQLSWECNAACHCESSDVSPDLGTVGAEDDAGSGGGGDHEYNLSLRLLRSSSQAELYEFWMLRVVRHYGNRELTRYSDRPVAVQGVADVLGQHLGDECVYGVWKGDSLWGLAWRTRRVLCVPLDVAPTWSWASVYGPVHYRFREEVAWSVELVGFNRPYSTPGASRASRLPSIELRGQLLAVRLEVPDDDTKTLVTLQEGNLDFKLKSMVVELDAPCQAIFAETLDGRTVRTANRVAASTHQRSEQEQRPKLLSDSEVPITVWLLRLFDYWGSEAEFLVLGRSSSNPGKFERIGISIMFQTDTGNSQVQSILDNTPKTELSII</sequence>
<gene>
    <name evidence="2" type="ORF">DL764_001188</name>
</gene>
<feature type="domain" description="Heterokaryon incompatibility" evidence="1">
    <location>
        <begin position="202"/>
        <end position="358"/>
    </location>
</feature>
<dbReference type="OrthoDB" id="5347061at2759"/>
<dbReference type="STRING" id="155417.A0A4Q4TQP5"/>
<dbReference type="InterPro" id="IPR010730">
    <property type="entry name" value="HET"/>
</dbReference>
<proteinExistence type="predicted"/>
<accession>A0A4Q4TQP5</accession>